<dbReference type="PANTHER" id="PTHR11240:SF22">
    <property type="entry name" value="RIBONUCLEASE T2"/>
    <property type="match status" value="1"/>
</dbReference>
<comment type="similarity">
    <text evidence="1 2">Belongs to the RNase T2 family.</text>
</comment>
<dbReference type="Pfam" id="PF00445">
    <property type="entry name" value="Ribonuclease_T2"/>
    <property type="match status" value="1"/>
</dbReference>
<evidence type="ECO:0000256" key="2">
    <source>
        <dbReference type="RuleBase" id="RU004328"/>
    </source>
</evidence>
<keyword evidence="3" id="KW-0732">Signal</keyword>
<evidence type="ECO:0000256" key="3">
    <source>
        <dbReference type="SAM" id="SignalP"/>
    </source>
</evidence>
<sequence length="157" mass="18153">MALKVTFVLLLTAFVLCKSYGKQCEKAKPFAYLSLVLQWAPGVCYRNDKCHEFDEKWTIHGNWPENSAKEFPEFCCNKNFNASVLKPILNDIKSNWVSLVTDDHSFWKHEWDRHGKCATYSPQLRGQLNYFNQTLQLFHRLNINSVFEGTSITAGPS</sequence>
<evidence type="ECO:0000313" key="4">
    <source>
        <dbReference type="EMBL" id="RWS19734.1"/>
    </source>
</evidence>
<dbReference type="InterPro" id="IPR001568">
    <property type="entry name" value="RNase_T2-like"/>
</dbReference>
<dbReference type="VEuPathDB" id="VectorBase:LDEU012306"/>
<dbReference type="GO" id="GO:0033897">
    <property type="term" value="F:ribonuclease T2 activity"/>
    <property type="evidence" value="ECO:0007669"/>
    <property type="project" value="InterPro"/>
</dbReference>
<accession>A0A443RX09</accession>
<feature type="signal peptide" evidence="3">
    <location>
        <begin position="1"/>
        <end position="17"/>
    </location>
</feature>
<dbReference type="InterPro" id="IPR033130">
    <property type="entry name" value="RNase_T2_His_AS_2"/>
</dbReference>
<dbReference type="EMBL" id="NCKV01023180">
    <property type="protein sequence ID" value="RWS19734.1"/>
    <property type="molecule type" value="Genomic_DNA"/>
</dbReference>
<gene>
    <name evidence="4" type="ORF">B4U80_11503</name>
</gene>
<evidence type="ECO:0000256" key="1">
    <source>
        <dbReference type="ARBA" id="ARBA00007469"/>
    </source>
</evidence>
<dbReference type="Gene3D" id="3.90.730.10">
    <property type="entry name" value="Ribonuclease T2-like"/>
    <property type="match status" value="1"/>
</dbReference>
<feature type="chain" id="PRO_5019499644" evidence="3">
    <location>
        <begin position="18"/>
        <end position="157"/>
    </location>
</feature>
<dbReference type="GO" id="GO:0006401">
    <property type="term" value="P:RNA catabolic process"/>
    <property type="evidence" value="ECO:0007669"/>
    <property type="project" value="TreeGrafter"/>
</dbReference>
<dbReference type="OrthoDB" id="435754at2759"/>
<organism evidence="4 5">
    <name type="scientific">Leptotrombidium deliense</name>
    <dbReference type="NCBI Taxonomy" id="299467"/>
    <lineage>
        <taxon>Eukaryota</taxon>
        <taxon>Metazoa</taxon>
        <taxon>Ecdysozoa</taxon>
        <taxon>Arthropoda</taxon>
        <taxon>Chelicerata</taxon>
        <taxon>Arachnida</taxon>
        <taxon>Acari</taxon>
        <taxon>Acariformes</taxon>
        <taxon>Trombidiformes</taxon>
        <taxon>Prostigmata</taxon>
        <taxon>Anystina</taxon>
        <taxon>Parasitengona</taxon>
        <taxon>Trombiculoidea</taxon>
        <taxon>Trombiculidae</taxon>
        <taxon>Leptotrombidium</taxon>
    </lineage>
</organism>
<keyword evidence="5" id="KW-1185">Reference proteome</keyword>
<proteinExistence type="inferred from homology"/>
<name>A0A443RX09_9ACAR</name>
<evidence type="ECO:0000313" key="5">
    <source>
        <dbReference type="Proteomes" id="UP000288716"/>
    </source>
</evidence>
<dbReference type="PROSITE" id="PS00531">
    <property type="entry name" value="RNASE_T2_2"/>
    <property type="match status" value="1"/>
</dbReference>
<feature type="non-terminal residue" evidence="4">
    <location>
        <position position="157"/>
    </location>
</feature>
<dbReference type="GO" id="GO:0003723">
    <property type="term" value="F:RNA binding"/>
    <property type="evidence" value="ECO:0007669"/>
    <property type="project" value="InterPro"/>
</dbReference>
<dbReference type="GO" id="GO:0005576">
    <property type="term" value="C:extracellular region"/>
    <property type="evidence" value="ECO:0007669"/>
    <property type="project" value="TreeGrafter"/>
</dbReference>
<dbReference type="PANTHER" id="PTHR11240">
    <property type="entry name" value="RIBONUCLEASE T2"/>
    <property type="match status" value="1"/>
</dbReference>
<dbReference type="Proteomes" id="UP000288716">
    <property type="component" value="Unassembled WGS sequence"/>
</dbReference>
<dbReference type="InterPro" id="IPR036430">
    <property type="entry name" value="RNase_T2-like_sf"/>
</dbReference>
<protein>
    <submittedName>
        <fullName evidence="4">Ribonuclease Oy-like protein</fullName>
    </submittedName>
</protein>
<comment type="caution">
    <text evidence="4">The sequence shown here is derived from an EMBL/GenBank/DDBJ whole genome shotgun (WGS) entry which is preliminary data.</text>
</comment>
<dbReference type="AlphaFoldDB" id="A0A443RX09"/>
<reference evidence="4 5" key="1">
    <citation type="journal article" date="2018" name="Gigascience">
        <title>Genomes of trombidid mites reveal novel predicted allergens and laterally-transferred genes associated with secondary metabolism.</title>
        <authorList>
            <person name="Dong X."/>
            <person name="Chaisiri K."/>
            <person name="Xia D."/>
            <person name="Armstrong S.D."/>
            <person name="Fang Y."/>
            <person name="Donnelly M.J."/>
            <person name="Kadowaki T."/>
            <person name="McGarry J.W."/>
            <person name="Darby A.C."/>
            <person name="Makepeace B.L."/>
        </authorList>
    </citation>
    <scope>NUCLEOTIDE SEQUENCE [LARGE SCALE GENOMIC DNA]</scope>
    <source>
        <strain evidence="4">UoL-UT</strain>
    </source>
</reference>
<dbReference type="SUPFAM" id="SSF55895">
    <property type="entry name" value="Ribonuclease Rh-like"/>
    <property type="match status" value="1"/>
</dbReference>